<dbReference type="Pfam" id="PF13460">
    <property type="entry name" value="NAD_binding_10"/>
    <property type="match status" value="1"/>
</dbReference>
<name>A0A841DH36_9ACTN</name>
<evidence type="ECO:0000259" key="2">
    <source>
        <dbReference type="Pfam" id="PF13460"/>
    </source>
</evidence>
<dbReference type="PANTHER" id="PTHR42748:SF3">
    <property type="entry name" value="BLL4366 PROTEIN"/>
    <property type="match status" value="1"/>
</dbReference>
<dbReference type="Proteomes" id="UP000558997">
    <property type="component" value="Unassembled WGS sequence"/>
</dbReference>
<protein>
    <submittedName>
        <fullName evidence="3">Uncharacterized protein YbjT (DUF2867 family)</fullName>
    </submittedName>
</protein>
<reference evidence="3 4" key="1">
    <citation type="submission" date="2020-08" db="EMBL/GenBank/DDBJ databases">
        <title>Sequencing the genomes of 1000 actinobacteria strains.</title>
        <authorList>
            <person name="Klenk H.-P."/>
        </authorList>
    </citation>
    <scope>NUCLEOTIDE SEQUENCE [LARGE SCALE GENOMIC DNA]</scope>
    <source>
        <strain evidence="3 4">DSM 17294</strain>
    </source>
</reference>
<dbReference type="RefSeq" id="WP_184831959.1">
    <property type="nucleotide sequence ID" value="NZ_BAAAVN010000011.1"/>
</dbReference>
<keyword evidence="1" id="KW-0521">NADP</keyword>
<evidence type="ECO:0000313" key="4">
    <source>
        <dbReference type="Proteomes" id="UP000558997"/>
    </source>
</evidence>
<dbReference type="InterPro" id="IPR036291">
    <property type="entry name" value="NAD(P)-bd_dom_sf"/>
</dbReference>
<evidence type="ECO:0000313" key="3">
    <source>
        <dbReference type="EMBL" id="MBB5977812.1"/>
    </source>
</evidence>
<dbReference type="AlphaFoldDB" id="A0A841DH36"/>
<dbReference type="EMBL" id="JACHNF010000001">
    <property type="protein sequence ID" value="MBB5977812.1"/>
    <property type="molecule type" value="Genomic_DNA"/>
</dbReference>
<comment type="caution">
    <text evidence="3">The sequence shown here is derived from an EMBL/GenBank/DDBJ whole genome shotgun (WGS) entry which is preliminary data.</text>
</comment>
<evidence type="ECO:0000256" key="1">
    <source>
        <dbReference type="ARBA" id="ARBA00022857"/>
    </source>
</evidence>
<proteinExistence type="predicted"/>
<dbReference type="PANTHER" id="PTHR42748">
    <property type="entry name" value="NITROGEN METABOLITE REPRESSION PROTEIN NMRA FAMILY MEMBER"/>
    <property type="match status" value="1"/>
</dbReference>
<dbReference type="InterPro" id="IPR051164">
    <property type="entry name" value="NmrA-like_oxidored"/>
</dbReference>
<organism evidence="3 4">
    <name type="scientific">Kribbella solani</name>
    <dbReference type="NCBI Taxonomy" id="236067"/>
    <lineage>
        <taxon>Bacteria</taxon>
        <taxon>Bacillati</taxon>
        <taxon>Actinomycetota</taxon>
        <taxon>Actinomycetes</taxon>
        <taxon>Propionibacteriales</taxon>
        <taxon>Kribbellaceae</taxon>
        <taxon>Kribbella</taxon>
    </lineage>
</organism>
<feature type="domain" description="NAD(P)-binding" evidence="2">
    <location>
        <begin position="7"/>
        <end position="133"/>
    </location>
</feature>
<dbReference type="InterPro" id="IPR016040">
    <property type="entry name" value="NAD(P)-bd_dom"/>
</dbReference>
<dbReference type="Gene3D" id="3.40.50.720">
    <property type="entry name" value="NAD(P)-binding Rossmann-like Domain"/>
    <property type="match status" value="1"/>
</dbReference>
<keyword evidence="4" id="KW-1185">Reference proteome</keyword>
<sequence length="254" mass="26736">MKIVVIGGTGLIGTKLVAKLREQGHEAVPAAPATGVNTITGEGLDEVLAGADVVVDVANSPSFEPGPVLEFFTASTGNVLRAAGAAGVRHHVGISIVGTERMPDNAYFAAKIAQEELIKASGMPYSLVHATQFFEFVAAIADEGTWDDGRVHIAPVGWQPIAAEDVAKNLARVAVGTPLNGRIDIAGPDAFRMDEFFRKALAARGDTRAVVADEHARYFGSELSERSLVPVGAVTLGELHYVDWHAMQADKKGA</sequence>
<gene>
    <name evidence="3" type="ORF">HDA44_001153</name>
</gene>
<dbReference type="SUPFAM" id="SSF51735">
    <property type="entry name" value="NAD(P)-binding Rossmann-fold domains"/>
    <property type="match status" value="1"/>
</dbReference>
<accession>A0A841DH36</accession>